<reference evidence="1 2" key="1">
    <citation type="journal article" date="2023" name="Plants (Basel)">
        <title>Bridging the Gap: Combining Genomics and Transcriptomics Approaches to Understand Stylosanthes scabra, an Orphan Legume from the Brazilian Caatinga.</title>
        <authorList>
            <person name="Ferreira-Neto J.R.C."/>
            <person name="da Silva M.D."/>
            <person name="Binneck E."/>
            <person name="de Melo N.F."/>
            <person name="da Silva R.H."/>
            <person name="de Melo A.L.T.M."/>
            <person name="Pandolfi V."/>
            <person name="Bustamante F.O."/>
            <person name="Brasileiro-Vidal A.C."/>
            <person name="Benko-Iseppon A.M."/>
        </authorList>
    </citation>
    <scope>NUCLEOTIDE SEQUENCE [LARGE SCALE GENOMIC DNA]</scope>
    <source>
        <tissue evidence="1">Leaves</tissue>
    </source>
</reference>
<proteinExistence type="predicted"/>
<evidence type="ECO:0000313" key="2">
    <source>
        <dbReference type="Proteomes" id="UP001341840"/>
    </source>
</evidence>
<gene>
    <name evidence="1" type="ORF">PIB30_030821</name>
</gene>
<name>A0ABU6SBE4_9FABA</name>
<evidence type="ECO:0000313" key="1">
    <source>
        <dbReference type="EMBL" id="MED6133732.1"/>
    </source>
</evidence>
<accession>A0ABU6SBE4</accession>
<protein>
    <submittedName>
        <fullName evidence="1">Uncharacterized protein</fullName>
    </submittedName>
</protein>
<organism evidence="1 2">
    <name type="scientific">Stylosanthes scabra</name>
    <dbReference type="NCBI Taxonomy" id="79078"/>
    <lineage>
        <taxon>Eukaryota</taxon>
        <taxon>Viridiplantae</taxon>
        <taxon>Streptophyta</taxon>
        <taxon>Embryophyta</taxon>
        <taxon>Tracheophyta</taxon>
        <taxon>Spermatophyta</taxon>
        <taxon>Magnoliopsida</taxon>
        <taxon>eudicotyledons</taxon>
        <taxon>Gunneridae</taxon>
        <taxon>Pentapetalae</taxon>
        <taxon>rosids</taxon>
        <taxon>fabids</taxon>
        <taxon>Fabales</taxon>
        <taxon>Fabaceae</taxon>
        <taxon>Papilionoideae</taxon>
        <taxon>50 kb inversion clade</taxon>
        <taxon>dalbergioids sensu lato</taxon>
        <taxon>Dalbergieae</taxon>
        <taxon>Pterocarpus clade</taxon>
        <taxon>Stylosanthes</taxon>
    </lineage>
</organism>
<dbReference type="EMBL" id="JASCZI010060545">
    <property type="protein sequence ID" value="MED6133732.1"/>
    <property type="molecule type" value="Genomic_DNA"/>
</dbReference>
<comment type="caution">
    <text evidence="1">The sequence shown here is derived from an EMBL/GenBank/DDBJ whole genome shotgun (WGS) entry which is preliminary data.</text>
</comment>
<sequence>MNRALILDLDEELVMHDEDEQHSRCERIHRLECDEEWRRNREKLEIKVTVKGGRECVVSALMNDASANLTNLFILITNPRITFTDRICYRIGLWAELRGDHVGSTLRHGPGAALRWWTALGSRWNVALTWSRAAHHVELTLERGLNAVLGCSPRWAQVMTWW</sequence>
<keyword evidence="2" id="KW-1185">Reference proteome</keyword>
<dbReference type="Proteomes" id="UP001341840">
    <property type="component" value="Unassembled WGS sequence"/>
</dbReference>